<comment type="subcellular location">
    <subcellularLocation>
        <location evidence="1">Cell membrane</location>
        <topology evidence="1">Multi-pass membrane protein</topology>
    </subcellularLocation>
</comment>
<dbReference type="InterPro" id="IPR025857">
    <property type="entry name" value="MacB_PCD"/>
</dbReference>
<keyword evidence="6 7" id="KW-0472">Membrane</keyword>
<organism evidence="10 11">
    <name type="scientific">Rhodoblastus acidophilus</name>
    <name type="common">Rhodopseudomonas acidophila</name>
    <dbReference type="NCBI Taxonomy" id="1074"/>
    <lineage>
        <taxon>Bacteria</taxon>
        <taxon>Pseudomonadati</taxon>
        <taxon>Pseudomonadota</taxon>
        <taxon>Alphaproteobacteria</taxon>
        <taxon>Hyphomicrobiales</taxon>
        <taxon>Rhodoblastaceae</taxon>
        <taxon>Rhodoblastus</taxon>
    </lineage>
</organism>
<dbReference type="InterPro" id="IPR003838">
    <property type="entry name" value="ABC3_permease_C"/>
</dbReference>
<gene>
    <name evidence="10" type="ORF">GJ654_02655</name>
</gene>
<keyword evidence="4 7" id="KW-0812">Transmembrane</keyword>
<reference evidence="10 11" key="1">
    <citation type="submission" date="2019-11" db="EMBL/GenBank/DDBJ databases">
        <title>Whole-genome sequence of a Rhodoblastus acidophilus DSM 142.</title>
        <authorList>
            <person name="Kyndt J.A."/>
            <person name="Meyer T.E."/>
        </authorList>
    </citation>
    <scope>NUCLEOTIDE SEQUENCE [LARGE SCALE GENOMIC DNA]</scope>
    <source>
        <strain evidence="10 11">DSM 142</strain>
    </source>
</reference>
<dbReference type="GO" id="GO:0005886">
    <property type="term" value="C:plasma membrane"/>
    <property type="evidence" value="ECO:0007669"/>
    <property type="project" value="UniProtKB-SubCell"/>
</dbReference>
<dbReference type="EMBL" id="WNKS01000002">
    <property type="protein sequence ID" value="MTV29890.1"/>
    <property type="molecule type" value="Genomic_DNA"/>
</dbReference>
<evidence type="ECO:0000313" key="11">
    <source>
        <dbReference type="Proteomes" id="UP000439113"/>
    </source>
</evidence>
<protein>
    <submittedName>
        <fullName evidence="10">FtsX-like permease family protein</fullName>
    </submittedName>
</protein>
<feature type="transmembrane region" description="Helical" evidence="7">
    <location>
        <begin position="287"/>
        <end position="319"/>
    </location>
</feature>
<accession>A0A6N8DHL5</accession>
<dbReference type="Pfam" id="PF02687">
    <property type="entry name" value="FtsX"/>
    <property type="match status" value="1"/>
</dbReference>
<evidence type="ECO:0000256" key="1">
    <source>
        <dbReference type="ARBA" id="ARBA00004651"/>
    </source>
</evidence>
<feature type="domain" description="ABC3 transporter permease C-terminal" evidence="8">
    <location>
        <begin position="301"/>
        <end position="412"/>
    </location>
</feature>
<keyword evidence="3" id="KW-1003">Cell membrane</keyword>
<feature type="transmembrane region" description="Helical" evidence="7">
    <location>
        <begin position="340"/>
        <end position="370"/>
    </location>
</feature>
<proteinExistence type="predicted"/>
<feature type="transmembrane region" description="Helical" evidence="7">
    <location>
        <begin position="55"/>
        <end position="77"/>
    </location>
</feature>
<evidence type="ECO:0000259" key="8">
    <source>
        <dbReference type="Pfam" id="PF02687"/>
    </source>
</evidence>
<keyword evidence="2" id="KW-0813">Transport</keyword>
<dbReference type="PANTHER" id="PTHR43738:SF1">
    <property type="entry name" value="HEMIN TRANSPORT SYSTEM PERMEASE PROTEIN HRTB-RELATED"/>
    <property type="match status" value="1"/>
</dbReference>
<feature type="transmembrane region" description="Helical" evidence="7">
    <location>
        <begin position="382"/>
        <end position="404"/>
    </location>
</feature>
<dbReference type="Pfam" id="PF12704">
    <property type="entry name" value="MacB_PCD"/>
    <property type="match status" value="1"/>
</dbReference>
<keyword evidence="5 7" id="KW-1133">Transmembrane helix</keyword>
<evidence type="ECO:0000256" key="2">
    <source>
        <dbReference type="ARBA" id="ARBA00022448"/>
    </source>
</evidence>
<feature type="domain" description="MacB-like periplasmic core" evidence="9">
    <location>
        <begin position="59"/>
        <end position="267"/>
    </location>
</feature>
<comment type="caution">
    <text evidence="10">The sequence shown here is derived from an EMBL/GenBank/DDBJ whole genome shotgun (WGS) entry which is preliminary data.</text>
</comment>
<evidence type="ECO:0000256" key="6">
    <source>
        <dbReference type="ARBA" id="ARBA00023136"/>
    </source>
</evidence>
<dbReference type="PANTHER" id="PTHR43738">
    <property type="entry name" value="ABC TRANSPORTER, MEMBRANE PROTEIN"/>
    <property type="match status" value="1"/>
</dbReference>
<dbReference type="AlphaFoldDB" id="A0A6N8DHL5"/>
<evidence type="ECO:0000259" key="9">
    <source>
        <dbReference type="Pfam" id="PF12704"/>
    </source>
</evidence>
<dbReference type="PIRSF" id="PIRSF031773">
    <property type="entry name" value="DevC"/>
    <property type="match status" value="1"/>
</dbReference>
<dbReference type="OrthoDB" id="9768465at2"/>
<dbReference type="Proteomes" id="UP000439113">
    <property type="component" value="Unassembled WGS sequence"/>
</dbReference>
<evidence type="ECO:0000256" key="7">
    <source>
        <dbReference type="SAM" id="Phobius"/>
    </source>
</evidence>
<evidence type="ECO:0000313" key="10">
    <source>
        <dbReference type="EMBL" id="MTV29890.1"/>
    </source>
</evidence>
<dbReference type="InterPro" id="IPR051125">
    <property type="entry name" value="ABC-4/HrtB_transporter"/>
</dbReference>
<name>A0A6N8DHL5_RHOAC</name>
<evidence type="ECO:0000256" key="5">
    <source>
        <dbReference type="ARBA" id="ARBA00022989"/>
    </source>
</evidence>
<sequence length="417" mass="45297">MPVYALGAQLKGSRLSRDEALASKILAARPSVRLWRTDLTGLIAWRNLAHDRMRLAVTVIGIAFATLLTGIQLGMLVNFTHTTANLVDHGGADLWIAAHGIKTVDLATPLEERRRFQALATEGVASAEPYLLNFGIWKKPNGVRETIFVVGVEPDALMGLPWNLVDGLKPRDALLTPDGVIVDTLYAKKLGVDRIGQTFEINDHRVRVVGFTKGVRTFTQSPYVFTSLRKARSVAVSLRNPDKAITYVPIRVAPGAPVETVRARLAAHMPDVDVMTTPEFSSRSSNYWLFSTGAGLTIVSSSILALFVGVVIAAQTLYASTMDRLPEYATLRAMGGSRSYLYRIVITQALIGGAIGYVFGMAGVLTVVWLSREASAPPEAPLWLILGIGGVMEAMCVLASIISLRKITKINPTEVFR</sequence>
<dbReference type="InterPro" id="IPR005891">
    <property type="entry name" value="DevC"/>
</dbReference>
<evidence type="ECO:0000256" key="4">
    <source>
        <dbReference type="ARBA" id="ARBA00022692"/>
    </source>
</evidence>
<evidence type="ECO:0000256" key="3">
    <source>
        <dbReference type="ARBA" id="ARBA00022475"/>
    </source>
</evidence>